<accession>A0ACC0AMR1</accession>
<organism evidence="1 2">
    <name type="scientific">Catharanthus roseus</name>
    <name type="common">Madagascar periwinkle</name>
    <name type="synonym">Vinca rosea</name>
    <dbReference type="NCBI Taxonomy" id="4058"/>
    <lineage>
        <taxon>Eukaryota</taxon>
        <taxon>Viridiplantae</taxon>
        <taxon>Streptophyta</taxon>
        <taxon>Embryophyta</taxon>
        <taxon>Tracheophyta</taxon>
        <taxon>Spermatophyta</taxon>
        <taxon>Magnoliopsida</taxon>
        <taxon>eudicotyledons</taxon>
        <taxon>Gunneridae</taxon>
        <taxon>Pentapetalae</taxon>
        <taxon>asterids</taxon>
        <taxon>lamiids</taxon>
        <taxon>Gentianales</taxon>
        <taxon>Apocynaceae</taxon>
        <taxon>Rauvolfioideae</taxon>
        <taxon>Vinceae</taxon>
        <taxon>Catharanthinae</taxon>
        <taxon>Catharanthus</taxon>
    </lineage>
</organism>
<keyword evidence="2" id="KW-1185">Reference proteome</keyword>
<protein>
    <submittedName>
        <fullName evidence="1">Uncharacterized protein</fullName>
    </submittedName>
</protein>
<name>A0ACC0AMR1_CATRO</name>
<sequence>MTYRDQLDFMSSDQRAEVPLICYEIVDYHYPRRVMRSLHGLRWFPMHVILVWTYTGSNLGGMITHTGGHNMLVTSRPANRDTRLHGYQPAGVDRRMIEVDDMASVVIQQPPTDPSQMTVFAKKTFSVQPSRRRLWEHLPDRGARGVKRGARRQLRRGAGGGRPPVLPVPNRHEHADPAHVEVERGEGSGGGQPNVYPFDSPNLDIPSFSLGLTSASQSLPSGYGTLQTPPHPGLGLPHFKHHILHPSGFLGFVYPLLWAEPVHLHRINLYRMHLRLMKRSRRMTWMVYSITDSGIVLVRRLRGSCHPIGLSYN</sequence>
<reference evidence="2" key="1">
    <citation type="journal article" date="2023" name="Nat. Plants">
        <title>Single-cell RNA sequencing provides a high-resolution roadmap for understanding the multicellular compartmentation of specialized metabolism.</title>
        <authorList>
            <person name="Sun S."/>
            <person name="Shen X."/>
            <person name="Li Y."/>
            <person name="Li Y."/>
            <person name="Wang S."/>
            <person name="Li R."/>
            <person name="Zhang H."/>
            <person name="Shen G."/>
            <person name="Guo B."/>
            <person name="Wei J."/>
            <person name="Xu J."/>
            <person name="St-Pierre B."/>
            <person name="Chen S."/>
            <person name="Sun C."/>
        </authorList>
    </citation>
    <scope>NUCLEOTIDE SEQUENCE [LARGE SCALE GENOMIC DNA]</scope>
</reference>
<comment type="caution">
    <text evidence="1">The sequence shown here is derived from an EMBL/GenBank/DDBJ whole genome shotgun (WGS) entry which is preliminary data.</text>
</comment>
<dbReference type="EMBL" id="CM044705">
    <property type="protein sequence ID" value="KAI5661292.1"/>
    <property type="molecule type" value="Genomic_DNA"/>
</dbReference>
<gene>
    <name evidence="1" type="ORF">M9H77_20615</name>
</gene>
<evidence type="ECO:0000313" key="1">
    <source>
        <dbReference type="EMBL" id="KAI5661292.1"/>
    </source>
</evidence>
<dbReference type="Proteomes" id="UP001060085">
    <property type="component" value="Linkage Group LG05"/>
</dbReference>
<evidence type="ECO:0000313" key="2">
    <source>
        <dbReference type="Proteomes" id="UP001060085"/>
    </source>
</evidence>
<proteinExistence type="predicted"/>